<feature type="region of interest" description="Disordered" evidence="1">
    <location>
        <begin position="62"/>
        <end position="103"/>
    </location>
</feature>
<feature type="non-terminal residue" evidence="2">
    <location>
        <position position="1"/>
    </location>
</feature>
<evidence type="ECO:0000256" key="1">
    <source>
        <dbReference type="SAM" id="MobiDB-lite"/>
    </source>
</evidence>
<keyword evidence="3" id="KW-1185">Reference proteome</keyword>
<accession>A0A812PXC1</accession>
<dbReference type="Proteomes" id="UP000649617">
    <property type="component" value="Unassembled WGS sequence"/>
</dbReference>
<gene>
    <name evidence="2" type="ORF">SPIL2461_LOCUS8650</name>
</gene>
<proteinExistence type="predicted"/>
<evidence type="ECO:0000313" key="2">
    <source>
        <dbReference type="EMBL" id="CAE7361369.1"/>
    </source>
</evidence>
<dbReference type="AlphaFoldDB" id="A0A812PXC1"/>
<protein>
    <submittedName>
        <fullName evidence="2">Uncharacterized protein</fullName>
    </submittedName>
</protein>
<feature type="non-terminal residue" evidence="2">
    <location>
        <position position="103"/>
    </location>
</feature>
<reference evidence="2" key="1">
    <citation type="submission" date="2021-02" db="EMBL/GenBank/DDBJ databases">
        <authorList>
            <person name="Dougan E. K."/>
            <person name="Rhodes N."/>
            <person name="Thang M."/>
            <person name="Chan C."/>
        </authorList>
    </citation>
    <scope>NUCLEOTIDE SEQUENCE</scope>
</reference>
<sequence>FLADYEQYMDFKGFLGKGVHHQEDQTHNFKEFLDFEKYLQYTRQSGGQGDYKNYYSGVQFDAAPASGGDGSGDTDGSDSGMPSMGGGSFGNFVPAGTTDGGPK</sequence>
<organism evidence="2 3">
    <name type="scientific">Symbiodinium pilosum</name>
    <name type="common">Dinoflagellate</name>
    <dbReference type="NCBI Taxonomy" id="2952"/>
    <lineage>
        <taxon>Eukaryota</taxon>
        <taxon>Sar</taxon>
        <taxon>Alveolata</taxon>
        <taxon>Dinophyceae</taxon>
        <taxon>Suessiales</taxon>
        <taxon>Symbiodiniaceae</taxon>
        <taxon>Symbiodinium</taxon>
    </lineage>
</organism>
<comment type="caution">
    <text evidence="2">The sequence shown here is derived from an EMBL/GenBank/DDBJ whole genome shotgun (WGS) entry which is preliminary data.</text>
</comment>
<evidence type="ECO:0000313" key="3">
    <source>
        <dbReference type="Proteomes" id="UP000649617"/>
    </source>
</evidence>
<dbReference type="EMBL" id="CAJNIZ010014413">
    <property type="protein sequence ID" value="CAE7361369.1"/>
    <property type="molecule type" value="Genomic_DNA"/>
</dbReference>
<name>A0A812PXC1_SYMPI</name>